<dbReference type="NCBIfam" id="TIGR01899">
    <property type="entry name" value="cas_TM1807_csm5"/>
    <property type="match status" value="1"/>
</dbReference>
<comment type="similarity">
    <text evidence="2">Belongs to the CRISPR-associated Csm5 family.</text>
</comment>
<evidence type="ECO:0000256" key="5">
    <source>
        <dbReference type="ARBA" id="ARBA00023118"/>
    </source>
</evidence>
<dbReference type="GO" id="GO:0003723">
    <property type="term" value="F:RNA binding"/>
    <property type="evidence" value="ECO:0007669"/>
    <property type="project" value="UniProtKB-KW"/>
</dbReference>
<accession>A0A2M8RU51</accession>
<evidence type="ECO:0000256" key="3">
    <source>
        <dbReference type="ARBA" id="ARBA00016113"/>
    </source>
</evidence>
<dbReference type="EMBL" id="PHGZ01000020">
    <property type="protein sequence ID" value="PJG82416.1"/>
    <property type="molecule type" value="Genomic_DNA"/>
</dbReference>
<evidence type="ECO:0000313" key="8">
    <source>
        <dbReference type="EMBL" id="PJG82416.1"/>
    </source>
</evidence>
<comment type="caution">
    <text evidence="8">The sequence shown here is derived from an EMBL/GenBank/DDBJ whole genome shotgun (WGS) entry which is preliminary data.</text>
</comment>
<dbReference type="RefSeq" id="WP_100297128.1">
    <property type="nucleotide sequence ID" value="NZ_PHGZ01000020.1"/>
</dbReference>
<evidence type="ECO:0000256" key="6">
    <source>
        <dbReference type="ARBA" id="ARBA00031720"/>
    </source>
</evidence>
<proteinExistence type="inferred from homology"/>
<dbReference type="GO" id="GO:0051607">
    <property type="term" value="P:defense response to virus"/>
    <property type="evidence" value="ECO:0007669"/>
    <property type="project" value="UniProtKB-KW"/>
</dbReference>
<feature type="domain" description="CRISPR type III-associated protein" evidence="7">
    <location>
        <begin position="12"/>
        <end position="259"/>
    </location>
</feature>
<dbReference type="OrthoDB" id="24360at2"/>
<sequence length="400" mass="45920">MKEFMTTHKIFLTPISPIHIGCGEDFEPTNYVIDGNMLYHFEPSKLPISKEQRKELLNLSSQEYVDETQLFELQGFFSKNDEIINGIKDIAHYKILVSTAITKEWKEKLGNPTQIKENGKAEGNRFYIARHSYSPYLSNVYIPGSSVKGAVFSAIIQSKHQNKPLTDKDLNLDKGLGNNKKRDKGIFSAANKKLIYTYIGDFNRLSNEKIISQYIKFSDLMPNTKFSHFSKVIYSVNLKRTKGKKGYSQGISTRMECIQPELYRGFQGELTLTDISPEKSLSKDFYQSIIKMLNDFYRPIFDKECQLFIQNGFINSLFFENINLLLNTNKIALIRLGKNGSESKLLAEKSLKKINIKGEYKEQSNTFWLASEKNDAETQLQPLGWALLEFSPIAENELLQ</sequence>
<evidence type="ECO:0000256" key="4">
    <source>
        <dbReference type="ARBA" id="ARBA00022884"/>
    </source>
</evidence>
<dbReference type="PANTHER" id="PTHR38007">
    <property type="entry name" value="CRISPR SYSTEM CMS PROTEIN CSM5"/>
    <property type="match status" value="1"/>
</dbReference>
<evidence type="ECO:0000313" key="9">
    <source>
        <dbReference type="Proteomes" id="UP000230282"/>
    </source>
</evidence>
<evidence type="ECO:0000256" key="1">
    <source>
        <dbReference type="ARBA" id="ARBA00003088"/>
    </source>
</evidence>
<protein>
    <recommendedName>
        <fullName evidence="3">CRISPR system Cms protein Csm5</fullName>
    </recommendedName>
    <alternativeName>
        <fullName evidence="6">CRISPR type III A-associated protein Csm5</fullName>
    </alternativeName>
</protein>
<gene>
    <name evidence="8" type="primary">csm5</name>
    <name evidence="8" type="ORF">CVP04_08745</name>
</gene>
<keyword evidence="5" id="KW-0051">Antiviral defense</keyword>
<evidence type="ECO:0000256" key="2">
    <source>
        <dbReference type="ARBA" id="ARBA00006680"/>
    </source>
</evidence>
<dbReference type="InterPro" id="IPR010173">
    <property type="entry name" value="CRISPR-assoc_Csm5"/>
</dbReference>
<dbReference type="PANTHER" id="PTHR38007:SF1">
    <property type="entry name" value="CRISPR SYSTEM CMS PROTEIN CSM5"/>
    <property type="match status" value="1"/>
</dbReference>
<dbReference type="InterPro" id="IPR005537">
    <property type="entry name" value="RAMP_III_fam"/>
</dbReference>
<dbReference type="AlphaFoldDB" id="A0A2M8RU51"/>
<name>A0A2M8RU51_9PAST</name>
<evidence type="ECO:0000259" key="7">
    <source>
        <dbReference type="Pfam" id="PF03787"/>
    </source>
</evidence>
<reference evidence="8 9" key="1">
    <citation type="submission" date="2017-11" db="EMBL/GenBank/DDBJ databases">
        <title>Reclassification of Bisgaard taxon 5 as Caviibacterium pharyngocola gen. nov., sp. nov.</title>
        <authorList>
            <person name="Christensen H."/>
        </authorList>
    </citation>
    <scope>NUCLEOTIDE SEQUENCE [LARGE SCALE GENOMIC DNA]</scope>
    <source>
        <strain evidence="8 9">7_3</strain>
    </source>
</reference>
<organism evidence="8 9">
    <name type="scientific">Caviibacterium pharyngocola</name>
    <dbReference type="NCBI Taxonomy" id="28159"/>
    <lineage>
        <taxon>Bacteria</taxon>
        <taxon>Pseudomonadati</taxon>
        <taxon>Pseudomonadota</taxon>
        <taxon>Gammaproteobacteria</taxon>
        <taxon>Pasteurellales</taxon>
        <taxon>Pasteurellaceae</taxon>
        <taxon>Caviibacterium</taxon>
    </lineage>
</organism>
<comment type="function">
    <text evidence="1">This subunit might be involved in maturation of a crRNA intermediate to its mature form.</text>
</comment>
<dbReference type="Proteomes" id="UP000230282">
    <property type="component" value="Unassembled WGS sequence"/>
</dbReference>
<keyword evidence="9" id="KW-1185">Reference proteome</keyword>
<keyword evidence="4" id="KW-0694">RNA-binding</keyword>
<dbReference type="Pfam" id="PF03787">
    <property type="entry name" value="RAMPs"/>
    <property type="match status" value="1"/>
</dbReference>